<accession>Q0U1S6</accession>
<dbReference type="AlphaFoldDB" id="Q0U1S6"/>
<reference evidence="3" key="1">
    <citation type="journal article" date="2007" name="Plant Cell">
        <title>Dothideomycete-plant interactions illuminated by genome sequencing and EST analysis of the wheat pathogen Stagonospora nodorum.</title>
        <authorList>
            <person name="Hane J.K."/>
            <person name="Lowe R.G."/>
            <person name="Solomon P.S."/>
            <person name="Tan K.C."/>
            <person name="Schoch C.L."/>
            <person name="Spatafora J.W."/>
            <person name="Crous P.W."/>
            <person name="Kodira C."/>
            <person name="Birren B.W."/>
            <person name="Galagan J.E."/>
            <person name="Torriani S.F."/>
            <person name="McDonald B.A."/>
            <person name="Oliver R.P."/>
        </authorList>
    </citation>
    <scope>NUCLEOTIDE SEQUENCE [LARGE SCALE GENOMIC DNA]</scope>
    <source>
        <strain evidence="3">SN15 / ATCC MYA-4574 / FGSC 10173</strain>
    </source>
</reference>
<evidence type="ECO:0000313" key="2">
    <source>
        <dbReference type="EMBL" id="EAT78331.2"/>
    </source>
</evidence>
<feature type="chain" id="PRO_5004177651" description="Ecp2 effector protein domain-containing protein" evidence="1">
    <location>
        <begin position="28"/>
        <end position="409"/>
    </location>
</feature>
<dbReference type="EMBL" id="CH445355">
    <property type="protein sequence ID" value="EAT78331.2"/>
    <property type="molecule type" value="Genomic_DNA"/>
</dbReference>
<dbReference type="VEuPathDB" id="FungiDB:JI435_144600"/>
<proteinExistence type="predicted"/>
<name>Q0U1S6_PHANO</name>
<dbReference type="GeneID" id="5981569"/>
<dbReference type="RefSeq" id="XP_001804645.1">
    <property type="nucleotide sequence ID" value="XM_001804593.1"/>
</dbReference>
<feature type="signal peptide" evidence="1">
    <location>
        <begin position="1"/>
        <end position="27"/>
    </location>
</feature>
<organism evidence="2 3">
    <name type="scientific">Phaeosphaeria nodorum (strain SN15 / ATCC MYA-4574 / FGSC 10173)</name>
    <name type="common">Glume blotch fungus</name>
    <name type="synonym">Parastagonospora nodorum</name>
    <dbReference type="NCBI Taxonomy" id="321614"/>
    <lineage>
        <taxon>Eukaryota</taxon>
        <taxon>Fungi</taxon>
        <taxon>Dikarya</taxon>
        <taxon>Ascomycota</taxon>
        <taxon>Pezizomycotina</taxon>
        <taxon>Dothideomycetes</taxon>
        <taxon>Pleosporomycetidae</taxon>
        <taxon>Pleosporales</taxon>
        <taxon>Pleosporineae</taxon>
        <taxon>Phaeosphaeriaceae</taxon>
        <taxon>Parastagonospora</taxon>
    </lineage>
</organism>
<gene>
    <name evidence="2" type="ORF">SNOG_14460</name>
</gene>
<dbReference type="InParanoid" id="Q0U1S6"/>
<evidence type="ECO:0000313" key="3">
    <source>
        <dbReference type="Proteomes" id="UP000001055"/>
    </source>
</evidence>
<evidence type="ECO:0000256" key="1">
    <source>
        <dbReference type="SAM" id="SignalP"/>
    </source>
</evidence>
<evidence type="ECO:0008006" key="4">
    <source>
        <dbReference type="Google" id="ProtNLM"/>
    </source>
</evidence>
<keyword evidence="1" id="KW-0732">Signal</keyword>
<sequence>MISNKTLTFWLLGALTWLFLLGSPTNAAPTAISIASDLSGYHPLADTTSLVSRADKDPLPHSKQELKEKFYKSGPKKDKSCFFTGMDIDKAHNAAQNTADAKRQCKAAKLTTLDGIWNKNNIVNPGEWANKGRGEGDDFDAFLIWVSEIFAEETSGTSYLFIPESTKPRKQSIFFANEFKAMKDGGKVDKIAQVKFEFGKSPSLPDASKDENLWWKKSKYINREGIMKVIDTFCDEAAQARHSRQKTQARLRGLDIAMDYRPGLNWRPMKDKCVEQMMIATDGCDTNDNHWKGGGSRKDTDVTYHWAPSNPRSVPVEQAKVWGGCDGTRGGSYTVWGAHWAGDDFGSELLNNLKGKGISPTQWKFNYGGGDDHREWTAKFQTIIHAWPQVESSMESVAGWDMDVRCNIH</sequence>
<dbReference type="HOGENOM" id="CLU_672868_0_0_1"/>
<protein>
    <recommendedName>
        <fullName evidence="4">Ecp2 effector protein domain-containing protein</fullName>
    </recommendedName>
</protein>
<dbReference type="KEGG" id="pno:SNOG_14460"/>
<dbReference type="Proteomes" id="UP000001055">
    <property type="component" value="Unassembled WGS sequence"/>
</dbReference>